<keyword evidence="3" id="KW-0732">Signal</keyword>
<feature type="transmembrane region" description="Helical" evidence="2">
    <location>
        <begin position="638"/>
        <end position="660"/>
    </location>
</feature>
<dbReference type="NCBIfam" id="NF033510">
    <property type="entry name" value="Ca_tandemer"/>
    <property type="match status" value="3"/>
</dbReference>
<reference evidence="4 5" key="1">
    <citation type="submission" date="2023-07" db="EMBL/GenBank/DDBJ databases">
        <title>Sorghum-associated microbial communities from plants grown in Nebraska, USA.</title>
        <authorList>
            <person name="Schachtman D."/>
        </authorList>
    </citation>
    <scope>NUCLEOTIDE SEQUENCE [LARGE SCALE GENOMIC DNA]</scope>
    <source>
        <strain evidence="4 5">2980</strain>
    </source>
</reference>
<dbReference type="InterPro" id="IPR018114">
    <property type="entry name" value="TRYPSIN_HIS"/>
</dbReference>
<evidence type="ECO:0000313" key="5">
    <source>
        <dbReference type="Proteomes" id="UP001259347"/>
    </source>
</evidence>
<dbReference type="EMBL" id="JAVDUM010000004">
    <property type="protein sequence ID" value="MDR6866703.1"/>
    <property type="molecule type" value="Genomic_DNA"/>
</dbReference>
<evidence type="ECO:0000256" key="3">
    <source>
        <dbReference type="SAM" id="SignalP"/>
    </source>
</evidence>
<evidence type="ECO:0000313" key="4">
    <source>
        <dbReference type="EMBL" id="MDR6866703.1"/>
    </source>
</evidence>
<organism evidence="4 5">
    <name type="scientific">Microbacterium resistens</name>
    <dbReference type="NCBI Taxonomy" id="156977"/>
    <lineage>
        <taxon>Bacteria</taxon>
        <taxon>Bacillati</taxon>
        <taxon>Actinomycetota</taxon>
        <taxon>Actinomycetes</taxon>
        <taxon>Micrococcales</taxon>
        <taxon>Microbacteriaceae</taxon>
        <taxon>Microbacterium</taxon>
    </lineage>
</organism>
<feature type="region of interest" description="Disordered" evidence="1">
    <location>
        <begin position="608"/>
        <end position="632"/>
    </location>
</feature>
<dbReference type="RefSeq" id="WP_310018755.1">
    <property type="nucleotide sequence ID" value="NZ_JAVDUM010000004.1"/>
</dbReference>
<proteinExistence type="predicted"/>
<dbReference type="InterPro" id="IPR043504">
    <property type="entry name" value="Peptidase_S1_PA_chymotrypsin"/>
</dbReference>
<dbReference type="Gene3D" id="2.60.40.10">
    <property type="entry name" value="Immunoglobulins"/>
    <property type="match status" value="3"/>
</dbReference>
<comment type="caution">
    <text evidence="4">The sequence shown here is derived from an EMBL/GenBank/DDBJ whole genome shotgun (WGS) entry which is preliminary data.</text>
</comment>
<dbReference type="PROSITE" id="PS51318">
    <property type="entry name" value="TAT"/>
    <property type="match status" value="1"/>
</dbReference>
<dbReference type="InterPro" id="IPR013783">
    <property type="entry name" value="Ig-like_fold"/>
</dbReference>
<evidence type="ECO:0000256" key="2">
    <source>
        <dbReference type="SAM" id="Phobius"/>
    </source>
</evidence>
<dbReference type="SUPFAM" id="SSF50494">
    <property type="entry name" value="Trypsin-like serine proteases"/>
    <property type="match status" value="1"/>
</dbReference>
<dbReference type="Gene3D" id="2.40.10.10">
    <property type="entry name" value="Trypsin-like serine proteases"/>
    <property type="match status" value="2"/>
</dbReference>
<dbReference type="CDD" id="cd21112">
    <property type="entry name" value="alphaLP-like"/>
    <property type="match status" value="1"/>
</dbReference>
<keyword evidence="2" id="KW-0812">Transmembrane</keyword>
<gene>
    <name evidence="4" type="ORF">J2Y69_001296</name>
</gene>
<dbReference type="Proteomes" id="UP001259347">
    <property type="component" value="Unassembled WGS sequence"/>
</dbReference>
<accession>A0ABU1SBS0</accession>
<dbReference type="PROSITE" id="PS00134">
    <property type="entry name" value="TRYPSIN_HIS"/>
    <property type="match status" value="1"/>
</dbReference>
<dbReference type="InterPro" id="IPR006311">
    <property type="entry name" value="TAT_signal"/>
</dbReference>
<evidence type="ECO:0000256" key="1">
    <source>
        <dbReference type="SAM" id="MobiDB-lite"/>
    </source>
</evidence>
<keyword evidence="2" id="KW-0472">Membrane</keyword>
<keyword evidence="2" id="KW-1133">Transmembrane helix</keyword>
<dbReference type="InterPro" id="IPR033116">
    <property type="entry name" value="TRYPSIN_SER"/>
</dbReference>
<name>A0ABU1SBS0_9MICO</name>
<dbReference type="InterPro" id="IPR009003">
    <property type="entry name" value="Peptidase_S1_PA"/>
</dbReference>
<dbReference type="PROSITE" id="PS00135">
    <property type="entry name" value="TRYPSIN_SER"/>
    <property type="match status" value="1"/>
</dbReference>
<keyword evidence="5" id="KW-1185">Reference proteome</keyword>
<sequence>MKRTSRRLLTLSAVGASAALAMGGILAVPAMATTVETANAPVDGTGYDEFALGLLKADSAIVSVGQNEQGDVVVTRDKDKEVSAATAATIASYANVHLEQGDEIIALSQDQVVGGAGYINQEESAVCSVGFPAWTSAGAPALLTAGHCGTAGQTAWRSAPVDDDAPNKPTVPGDAQYTPSVLDAAAAGSFDFSIYGGPNNDPAATDIAGITLTNAALHNLPAVTDWTTFASNDLAASATPVTAVGEPVVGQQIQKSGRTTGLTDSTVSQINVWAQVSGNYVFGFASDGAPGTVFGGDSGGSVFAGGTALGVVSGGNTDGSLLFSTNLVNALAQTPGYTVMLDLAEPVVTSPAAGTEVAPGSAITGTGPAGLTLEYTVNGGAPQTVTILADGTWSIPAPAAEGTANFAFTVTDAPGFNRSETVPFSVIVKKAPIAPLVITSPAAGSTVVGPDVTISGTGAPGATIQLLGGVTGTTTVGSDGTWSVTGPAPYGSVEVIVTQTVGDDVKTGNTSFSVAPAAPAITSPADGAQLTVAPSAIAGTGIPGATVTVTLDGTALTPAVTVGQDGTWAVAVPAGLALGGHAISAVQSVDDVASAASTSAFALIEATVPTPQPSTPAGPSSPSNPGGGLPATGADGGALLGTGIVGGALVVIAGSVLLIARMRAKSVAE</sequence>
<feature type="chain" id="PRO_5045410227" evidence="3">
    <location>
        <begin position="33"/>
        <end position="669"/>
    </location>
</feature>
<feature type="signal peptide" evidence="3">
    <location>
        <begin position="1"/>
        <end position="32"/>
    </location>
</feature>
<protein>
    <submittedName>
        <fullName evidence="4">Uncharacterized protein</fullName>
    </submittedName>
</protein>